<evidence type="ECO:0000256" key="13">
    <source>
        <dbReference type="ARBA" id="ARBA00049229"/>
    </source>
</evidence>
<dbReference type="InterPro" id="IPR036038">
    <property type="entry name" value="Aminotransferase-like"/>
</dbReference>
<dbReference type="KEGG" id="thd:BHV28_17150"/>
<comment type="cofactor">
    <cofactor evidence="1">
        <name>pyridoxal 5'-phosphate</name>
        <dbReference type="ChEBI" id="CHEBI:597326"/>
    </cofactor>
</comment>
<dbReference type="EC" id="2.6.1.42" evidence="7"/>
<dbReference type="InterPro" id="IPR001544">
    <property type="entry name" value="Aminotrans_IV"/>
</dbReference>
<comment type="function">
    <text evidence="2">Acts on leucine, isoleucine and valine.</text>
</comment>
<evidence type="ECO:0000256" key="1">
    <source>
        <dbReference type="ARBA" id="ARBA00001933"/>
    </source>
</evidence>
<comment type="catalytic activity">
    <reaction evidence="11">
        <text>L-valine + 2-oxoglutarate = 3-methyl-2-oxobutanoate + L-glutamate</text>
        <dbReference type="Rhea" id="RHEA:24813"/>
        <dbReference type="ChEBI" id="CHEBI:11851"/>
        <dbReference type="ChEBI" id="CHEBI:16810"/>
        <dbReference type="ChEBI" id="CHEBI:29985"/>
        <dbReference type="ChEBI" id="CHEBI:57762"/>
        <dbReference type="EC" id="2.6.1.42"/>
    </reaction>
</comment>
<gene>
    <name evidence="14" type="ORF">BHV28_17150</name>
</gene>
<comment type="catalytic activity">
    <reaction evidence="13">
        <text>L-leucine + 2-oxoglutarate = 4-methyl-2-oxopentanoate + L-glutamate</text>
        <dbReference type="Rhea" id="RHEA:18321"/>
        <dbReference type="ChEBI" id="CHEBI:16810"/>
        <dbReference type="ChEBI" id="CHEBI:17865"/>
        <dbReference type="ChEBI" id="CHEBI:29985"/>
        <dbReference type="ChEBI" id="CHEBI:57427"/>
        <dbReference type="EC" id="2.6.1.42"/>
    </reaction>
</comment>
<comment type="similarity">
    <text evidence="6">Belongs to the class-IV pyridoxal-phosphate-dependent aminotransferase family.</text>
</comment>
<dbReference type="Pfam" id="PF01063">
    <property type="entry name" value="Aminotran_4"/>
    <property type="match status" value="1"/>
</dbReference>
<reference evidence="14 15" key="2">
    <citation type="journal article" date="2016" name="Sci. Rep.">
        <title>The genome of Rhizobiales bacteria in predatory ants reveals urease gene functions but no genes for nitrogen fixation.</title>
        <authorList>
            <person name="Neuvonen M.M."/>
            <person name="Tamarit D."/>
            <person name="Naslund K."/>
            <person name="Liebig J."/>
            <person name="Feldhaar H."/>
            <person name="Moran N.A."/>
            <person name="Guy L."/>
            <person name="Andersson S.G."/>
        </authorList>
    </citation>
    <scope>NUCLEOTIDE SEQUENCE [LARGE SCALE GENOMIC DNA]</scope>
    <source>
        <strain evidence="14 15">Hsal</strain>
    </source>
</reference>
<comment type="pathway">
    <text evidence="5">Amino-acid biosynthesis; L-leucine biosynthesis; L-leucine from 3-methyl-2-oxobutanoate: step 4/4.</text>
</comment>
<evidence type="ECO:0000256" key="10">
    <source>
        <dbReference type="ARBA" id="ARBA00023304"/>
    </source>
</evidence>
<comment type="catalytic activity">
    <reaction evidence="12">
        <text>L-isoleucine + 2-oxoglutarate = (S)-3-methyl-2-oxopentanoate + L-glutamate</text>
        <dbReference type="Rhea" id="RHEA:24801"/>
        <dbReference type="ChEBI" id="CHEBI:16810"/>
        <dbReference type="ChEBI" id="CHEBI:29985"/>
        <dbReference type="ChEBI" id="CHEBI:35146"/>
        <dbReference type="ChEBI" id="CHEBI:58045"/>
        <dbReference type="EC" id="2.6.1.42"/>
    </reaction>
</comment>
<dbReference type="GO" id="GO:0009082">
    <property type="term" value="P:branched-chain amino acid biosynthetic process"/>
    <property type="evidence" value="ECO:0007669"/>
    <property type="project" value="UniProtKB-KW"/>
</dbReference>
<dbReference type="PANTHER" id="PTHR42743:SF11">
    <property type="entry name" value="AMINODEOXYCHORISMATE LYASE"/>
    <property type="match status" value="1"/>
</dbReference>
<dbReference type="SUPFAM" id="SSF56752">
    <property type="entry name" value="D-aminoacid aminotransferase-like PLP-dependent enzymes"/>
    <property type="match status" value="1"/>
</dbReference>
<dbReference type="GO" id="GO:0005829">
    <property type="term" value="C:cytosol"/>
    <property type="evidence" value="ECO:0007669"/>
    <property type="project" value="TreeGrafter"/>
</dbReference>
<evidence type="ECO:0000256" key="5">
    <source>
        <dbReference type="ARBA" id="ARBA00005072"/>
    </source>
</evidence>
<evidence type="ECO:0000313" key="15">
    <source>
        <dbReference type="Proteomes" id="UP000188912"/>
    </source>
</evidence>
<dbReference type="GO" id="GO:0004084">
    <property type="term" value="F:branched-chain-amino-acid transaminase activity"/>
    <property type="evidence" value="ECO:0007669"/>
    <property type="project" value="UniProtKB-EC"/>
</dbReference>
<dbReference type="Gene3D" id="3.30.470.10">
    <property type="match status" value="1"/>
</dbReference>
<keyword evidence="9" id="KW-0663">Pyridoxal phosphate</keyword>
<keyword evidence="10" id="KW-0028">Amino-acid biosynthesis</keyword>
<evidence type="ECO:0000256" key="2">
    <source>
        <dbReference type="ARBA" id="ARBA00003109"/>
    </source>
</evidence>
<dbReference type="InterPro" id="IPR043132">
    <property type="entry name" value="BCAT-like_C"/>
</dbReference>
<keyword evidence="15" id="KW-1185">Reference proteome</keyword>
<sequence>MSRIVYVNGKWVAEEEATLSIFDRSALFADSVYEVTTFINGELLDFDAHMERLQSSLVKLDMRYHVDKQALQTIHHDIITKNKLVTGSVYLQISRGAVDRDFHYDNSVKPTLFLFTQTGVQKNLEQMKLFRVITMPEQRWARRDIKTTQLLASSLAKTKARDSGVHDAVYVENGMVTEATSANFHIVDKSGALITRPLDGTLLPGITRARMLLLASGNGVAVEERPFTPQEVYGAAEACISSATNFIAPVVEVDGRMIGDGKMGPVVEKLRALYLEQVPRS</sequence>
<evidence type="ECO:0000256" key="3">
    <source>
        <dbReference type="ARBA" id="ARBA00004824"/>
    </source>
</evidence>
<keyword evidence="10" id="KW-0100">Branched-chain amino acid biosynthesis</keyword>
<evidence type="ECO:0000256" key="4">
    <source>
        <dbReference type="ARBA" id="ARBA00004931"/>
    </source>
</evidence>
<dbReference type="GO" id="GO:0008652">
    <property type="term" value="P:amino acid biosynthetic process"/>
    <property type="evidence" value="ECO:0007669"/>
    <property type="project" value="UniProtKB-ARBA"/>
</dbReference>
<dbReference type="Proteomes" id="UP000188912">
    <property type="component" value="Chromosome"/>
</dbReference>
<dbReference type="Gene3D" id="3.20.10.10">
    <property type="entry name" value="D-amino Acid Aminotransferase, subunit A, domain 2"/>
    <property type="match status" value="1"/>
</dbReference>
<evidence type="ECO:0000256" key="8">
    <source>
        <dbReference type="ARBA" id="ARBA00014472"/>
    </source>
</evidence>
<evidence type="ECO:0000256" key="9">
    <source>
        <dbReference type="ARBA" id="ARBA00022898"/>
    </source>
</evidence>
<name>A0A1U9JWX2_9HYPH</name>
<dbReference type="PANTHER" id="PTHR42743">
    <property type="entry name" value="AMINO-ACID AMINOTRANSFERASE"/>
    <property type="match status" value="1"/>
</dbReference>
<dbReference type="AlphaFoldDB" id="A0A1U9JWX2"/>
<dbReference type="EMBL" id="CP017315">
    <property type="protein sequence ID" value="AQS42385.1"/>
    <property type="molecule type" value="Genomic_DNA"/>
</dbReference>
<reference evidence="14 15" key="1">
    <citation type="journal article" date="2010" name="Science">
        <title>Genomic comparison of the ants Camponotus floridanus and Harpegnathos saltator.</title>
        <authorList>
            <person name="Bonasio R."/>
            <person name="Zhang G."/>
            <person name="Ye C."/>
            <person name="Mutti N.S."/>
            <person name="Fang X."/>
            <person name="Qin N."/>
            <person name="Donahue G."/>
            <person name="Yang P."/>
            <person name="Li Q."/>
            <person name="Li C."/>
            <person name="Zhang P."/>
            <person name="Huang Z."/>
            <person name="Berger S.L."/>
            <person name="Reinberg D."/>
            <person name="Wang J."/>
            <person name="Liebig J."/>
        </authorList>
    </citation>
    <scope>NUCLEOTIDE SEQUENCE [LARGE SCALE GENOMIC DNA]</scope>
    <source>
        <strain evidence="14 15">Hsal</strain>
    </source>
</reference>
<protein>
    <recommendedName>
        <fullName evidence="8">Probable branched-chain-amino-acid aminotransferase</fullName>
        <ecNumber evidence="7">2.6.1.42</ecNumber>
    </recommendedName>
</protein>
<comment type="pathway">
    <text evidence="3">Amino-acid biosynthesis; L-isoleucine biosynthesis; L-isoleucine from 2-oxobutanoate: step 4/4.</text>
</comment>
<accession>A0A1U9JWX2</accession>
<dbReference type="FunFam" id="3.20.10.10:FF:000002">
    <property type="entry name" value="D-alanine aminotransferase"/>
    <property type="match status" value="1"/>
</dbReference>
<evidence type="ECO:0000256" key="11">
    <source>
        <dbReference type="ARBA" id="ARBA00048212"/>
    </source>
</evidence>
<dbReference type="STRING" id="1902579.BHV28_17150"/>
<evidence type="ECO:0000256" key="7">
    <source>
        <dbReference type="ARBA" id="ARBA00013053"/>
    </source>
</evidence>
<dbReference type="InterPro" id="IPR043131">
    <property type="entry name" value="BCAT-like_N"/>
</dbReference>
<evidence type="ECO:0000313" key="14">
    <source>
        <dbReference type="EMBL" id="AQS42385.1"/>
    </source>
</evidence>
<comment type="pathway">
    <text evidence="4">Amino-acid biosynthesis; L-valine biosynthesis; L-valine from pyruvate: step 4/4.</text>
</comment>
<proteinExistence type="inferred from homology"/>
<evidence type="ECO:0000256" key="12">
    <source>
        <dbReference type="ARBA" id="ARBA00048798"/>
    </source>
</evidence>
<dbReference type="InterPro" id="IPR050571">
    <property type="entry name" value="Class-IV_PLP-Dep_Aminotrnsfr"/>
</dbReference>
<evidence type="ECO:0000256" key="6">
    <source>
        <dbReference type="ARBA" id="ARBA00009320"/>
    </source>
</evidence>
<organism evidence="14 15">
    <name type="scientific">Candidatus Tokpelaia hoelldobleri</name>
    <dbReference type="NCBI Taxonomy" id="1902579"/>
    <lineage>
        <taxon>Bacteria</taxon>
        <taxon>Pseudomonadati</taxon>
        <taxon>Pseudomonadota</taxon>
        <taxon>Alphaproteobacteria</taxon>
        <taxon>Hyphomicrobiales</taxon>
        <taxon>Candidatus Tokpelaia</taxon>
    </lineage>
</organism>